<dbReference type="EMBL" id="JAEPRC010000144">
    <property type="protein sequence ID" value="KAG2206653.1"/>
    <property type="molecule type" value="Genomic_DNA"/>
</dbReference>
<keyword evidence="2" id="KW-1185">Reference proteome</keyword>
<name>A0A8H7RBG7_9FUNG</name>
<comment type="caution">
    <text evidence="1">The sequence shown here is derived from an EMBL/GenBank/DDBJ whole genome shotgun (WGS) entry which is preliminary data.</text>
</comment>
<accession>A0A8H7RBG7</accession>
<sequence length="101" mass="11680">MSNLEIQITHSQAACIFYSDPLTTENQMFNEAKIAAIQDVELCYIDTPSEPYLLASKRNDFFPCKYKRYRHAELNSQSELVEETIEEVDNETKDNVVHSES</sequence>
<protein>
    <submittedName>
        <fullName evidence="1">Uncharacterized protein</fullName>
    </submittedName>
</protein>
<dbReference type="OrthoDB" id="2272036at2759"/>
<gene>
    <name evidence="1" type="ORF">INT46_009940</name>
</gene>
<evidence type="ECO:0000313" key="2">
    <source>
        <dbReference type="Proteomes" id="UP000650833"/>
    </source>
</evidence>
<dbReference type="Proteomes" id="UP000650833">
    <property type="component" value="Unassembled WGS sequence"/>
</dbReference>
<organism evidence="1 2">
    <name type="scientific">Mucor plumbeus</name>
    <dbReference type="NCBI Taxonomy" id="97098"/>
    <lineage>
        <taxon>Eukaryota</taxon>
        <taxon>Fungi</taxon>
        <taxon>Fungi incertae sedis</taxon>
        <taxon>Mucoromycota</taxon>
        <taxon>Mucoromycotina</taxon>
        <taxon>Mucoromycetes</taxon>
        <taxon>Mucorales</taxon>
        <taxon>Mucorineae</taxon>
        <taxon>Mucoraceae</taxon>
        <taxon>Mucor</taxon>
    </lineage>
</organism>
<evidence type="ECO:0000313" key="1">
    <source>
        <dbReference type="EMBL" id="KAG2206653.1"/>
    </source>
</evidence>
<dbReference type="AlphaFoldDB" id="A0A8H7RBG7"/>
<reference evidence="1" key="1">
    <citation type="submission" date="2020-12" db="EMBL/GenBank/DDBJ databases">
        <title>Metabolic potential, ecology and presence of endohyphal bacteria is reflected in genomic diversity of Mucoromycotina.</title>
        <authorList>
            <person name="Muszewska A."/>
            <person name="Okrasinska A."/>
            <person name="Steczkiewicz K."/>
            <person name="Drgas O."/>
            <person name="Orlowska M."/>
            <person name="Perlinska-Lenart U."/>
            <person name="Aleksandrzak-Piekarczyk T."/>
            <person name="Szatraj K."/>
            <person name="Zielenkiewicz U."/>
            <person name="Pilsyk S."/>
            <person name="Malc E."/>
            <person name="Mieczkowski P."/>
            <person name="Kruszewska J.S."/>
            <person name="Biernat P."/>
            <person name="Pawlowska J."/>
        </authorList>
    </citation>
    <scope>NUCLEOTIDE SEQUENCE</scope>
    <source>
        <strain evidence="1">CBS 226.32</strain>
    </source>
</reference>
<proteinExistence type="predicted"/>